<evidence type="ECO:0000256" key="4">
    <source>
        <dbReference type="ARBA" id="ARBA00022679"/>
    </source>
</evidence>
<reference evidence="9 10" key="1">
    <citation type="submission" date="2016-07" db="EMBL/GenBank/DDBJ databases">
        <title>Genome analysis of Flavihumibacter stibioxidans YS-17.</title>
        <authorList>
            <person name="Shi K."/>
            <person name="Han Y."/>
            <person name="Wang G."/>
        </authorList>
    </citation>
    <scope>NUCLEOTIDE SEQUENCE [LARGE SCALE GENOMIC DNA]</scope>
    <source>
        <strain evidence="9 10">YS-17</strain>
    </source>
</reference>
<accession>A0ABR7M5B4</accession>
<gene>
    <name evidence="9" type="ORF">BC349_04445</name>
</gene>
<dbReference type="EC" id="2.4.99.12" evidence="2 7"/>
<protein>
    <recommendedName>
        <fullName evidence="3 7">3-deoxy-D-manno-octulosonic acid transferase</fullName>
        <shortName evidence="7">Kdo transferase</shortName>
        <ecNumber evidence="2 7">2.4.99.12</ecNumber>
    </recommendedName>
    <alternativeName>
        <fullName evidence="5 7">Lipid IV(A) 3-deoxy-D-manno-octulosonic acid transferase</fullName>
    </alternativeName>
</protein>
<dbReference type="Gene3D" id="3.40.50.2000">
    <property type="entry name" value="Glycogen Phosphorylase B"/>
    <property type="match status" value="1"/>
</dbReference>
<evidence type="ECO:0000256" key="2">
    <source>
        <dbReference type="ARBA" id="ARBA00012621"/>
    </source>
</evidence>
<comment type="pathway">
    <text evidence="1 7">Bacterial outer membrane biogenesis; LPS core biosynthesis.</text>
</comment>
<dbReference type="EMBL" id="MBUA01000001">
    <property type="protein sequence ID" value="MBC6490200.1"/>
    <property type="molecule type" value="Genomic_DNA"/>
</dbReference>
<evidence type="ECO:0000256" key="3">
    <source>
        <dbReference type="ARBA" id="ARBA00019077"/>
    </source>
</evidence>
<dbReference type="InterPro" id="IPR039901">
    <property type="entry name" value="Kdotransferase"/>
</dbReference>
<dbReference type="RefSeq" id="WP_187255521.1">
    <property type="nucleotide sequence ID" value="NZ_JBHULF010000006.1"/>
</dbReference>
<keyword evidence="7" id="KW-1003">Cell membrane</keyword>
<keyword evidence="7" id="KW-0448">Lipopolysaccharide biosynthesis</keyword>
<sequence>MSLLLYNLFLLFYRLALGIAARFNPKARLWVDGRQDWENRLRSALDKQHGPLVWMHCASLGEFEQGRPIIEHIRKNHPQYRILVSFFSPSGFEIRKNYSGADHVCYLPLDGAKASKKFIEIVSPDLVIWIKYEFWYHYLSRLNALKTPVLLVSGLFRPGQPFFKWFGRLHRHMLSCFSQLFVQDQDSRQLLGKIGIRNVIVSGDTRYDRVSAIAGNFVPIEAIGAFTANHKVIVAGSTWPEDEEELDHFANTNPQYRFIIAPHETSEAHIREMERLFHPVIRYSRWEKEWTNESFRQNHPHIMIIDNIGMLSRLYHYADIAYIGGGFGGDGLHNILEAAVYGVPVIHGPNYDRFPEAADLINAGGSYAVSNALELESKLNDLLMGDNAYHLACQAAGRFVQERKGATAKIIHYMEENRLLTS</sequence>
<evidence type="ECO:0000259" key="8">
    <source>
        <dbReference type="Pfam" id="PF04413"/>
    </source>
</evidence>
<evidence type="ECO:0000256" key="6">
    <source>
        <dbReference type="ARBA" id="ARBA00049183"/>
    </source>
</evidence>
<feature type="domain" description="3-deoxy-D-manno-octulosonic-acid transferase N-terminal" evidence="8">
    <location>
        <begin position="36"/>
        <end position="208"/>
    </location>
</feature>
<keyword evidence="7" id="KW-0472">Membrane</keyword>
<evidence type="ECO:0000313" key="10">
    <source>
        <dbReference type="Proteomes" id="UP000765802"/>
    </source>
</evidence>
<dbReference type="PANTHER" id="PTHR42755">
    <property type="entry name" value="3-DEOXY-MANNO-OCTULOSONATE CYTIDYLYLTRANSFERASE"/>
    <property type="match status" value="1"/>
</dbReference>
<evidence type="ECO:0000256" key="7">
    <source>
        <dbReference type="RuleBase" id="RU365103"/>
    </source>
</evidence>
<dbReference type="PANTHER" id="PTHR42755:SF1">
    <property type="entry name" value="3-DEOXY-D-MANNO-OCTULOSONIC ACID TRANSFERASE, MITOCHONDRIAL-RELATED"/>
    <property type="match status" value="1"/>
</dbReference>
<dbReference type="Gene3D" id="3.40.50.11720">
    <property type="entry name" value="3-Deoxy-D-manno-octulosonic-acid transferase, N-terminal domain"/>
    <property type="match status" value="1"/>
</dbReference>
<proteinExistence type="inferred from homology"/>
<evidence type="ECO:0000313" key="9">
    <source>
        <dbReference type="EMBL" id="MBC6490200.1"/>
    </source>
</evidence>
<comment type="subcellular location">
    <subcellularLocation>
        <location evidence="7">Cell membrane</location>
    </subcellularLocation>
</comment>
<evidence type="ECO:0000256" key="5">
    <source>
        <dbReference type="ARBA" id="ARBA00031445"/>
    </source>
</evidence>
<keyword evidence="4 7" id="KW-0808">Transferase</keyword>
<evidence type="ECO:0000256" key="1">
    <source>
        <dbReference type="ARBA" id="ARBA00004713"/>
    </source>
</evidence>
<comment type="function">
    <text evidence="7">Involved in lipopolysaccharide (LPS) biosynthesis. Catalyzes the transfer of 3-deoxy-D-manno-octulosonate (Kdo) residue(s) from CMP-Kdo to lipid IV(A), the tetraacyldisaccharide-1,4'-bisphosphate precursor of lipid A.</text>
</comment>
<name>A0ABR7M5B4_9BACT</name>
<dbReference type="Proteomes" id="UP000765802">
    <property type="component" value="Unassembled WGS sequence"/>
</dbReference>
<keyword evidence="10" id="KW-1185">Reference proteome</keyword>
<comment type="similarity">
    <text evidence="7">Belongs to the glycosyltransferase group 1 family.</text>
</comment>
<organism evidence="9 10">
    <name type="scientific">Flavihumibacter stibioxidans</name>
    <dbReference type="NCBI Taxonomy" id="1834163"/>
    <lineage>
        <taxon>Bacteria</taxon>
        <taxon>Pseudomonadati</taxon>
        <taxon>Bacteroidota</taxon>
        <taxon>Chitinophagia</taxon>
        <taxon>Chitinophagales</taxon>
        <taxon>Chitinophagaceae</taxon>
        <taxon>Flavihumibacter</taxon>
    </lineage>
</organism>
<dbReference type="InterPro" id="IPR038107">
    <property type="entry name" value="Glycos_transf_N_sf"/>
</dbReference>
<comment type="caution">
    <text evidence="9">The sequence shown here is derived from an EMBL/GenBank/DDBJ whole genome shotgun (WGS) entry which is preliminary data.</text>
</comment>
<dbReference type="InterPro" id="IPR007507">
    <property type="entry name" value="Glycos_transf_N"/>
</dbReference>
<dbReference type="SUPFAM" id="SSF53756">
    <property type="entry name" value="UDP-Glycosyltransferase/glycogen phosphorylase"/>
    <property type="match status" value="1"/>
</dbReference>
<comment type="catalytic activity">
    <reaction evidence="6 7">
        <text>lipid IVA (E. coli) + CMP-3-deoxy-beta-D-manno-octulosonate = alpha-Kdo-(2-&gt;6)-lipid IVA (E. coli) + CMP + H(+)</text>
        <dbReference type="Rhea" id="RHEA:28066"/>
        <dbReference type="ChEBI" id="CHEBI:15378"/>
        <dbReference type="ChEBI" id="CHEBI:58603"/>
        <dbReference type="ChEBI" id="CHEBI:60364"/>
        <dbReference type="ChEBI" id="CHEBI:60377"/>
        <dbReference type="ChEBI" id="CHEBI:85987"/>
        <dbReference type="EC" id="2.4.99.12"/>
    </reaction>
</comment>
<dbReference type="Pfam" id="PF04413">
    <property type="entry name" value="Glycos_transf_N"/>
    <property type="match status" value="1"/>
</dbReference>
<dbReference type="GO" id="GO:0016740">
    <property type="term" value="F:transferase activity"/>
    <property type="evidence" value="ECO:0007669"/>
    <property type="project" value="UniProtKB-KW"/>
</dbReference>